<accession>A0A918WII2</accession>
<gene>
    <name evidence="2" type="ORF">GCM10007100_14220</name>
</gene>
<evidence type="ECO:0000313" key="3">
    <source>
        <dbReference type="Proteomes" id="UP000644507"/>
    </source>
</evidence>
<keyword evidence="3" id="KW-1185">Reference proteome</keyword>
<dbReference type="PROSITE" id="PS51257">
    <property type="entry name" value="PROKAR_LIPOPROTEIN"/>
    <property type="match status" value="1"/>
</dbReference>
<proteinExistence type="predicted"/>
<dbReference type="PANTHER" id="PTHR37946">
    <property type="entry name" value="SLL1969 PROTEIN"/>
    <property type="match status" value="1"/>
</dbReference>
<dbReference type="SUPFAM" id="SSF53474">
    <property type="entry name" value="alpha/beta-Hydrolases"/>
    <property type="match status" value="1"/>
</dbReference>
<evidence type="ECO:0000256" key="1">
    <source>
        <dbReference type="SAM" id="SignalP"/>
    </source>
</evidence>
<sequence>MRLFVIALALVLAACSSVPDAPQIPDKTGYLTQRTTRQLVEYWAGNGYPDTVAGRPIRLVDEHPHLENITGLTPAEKFSKDDKNPGHLGTVAMMHTREDLKLKQITSQAWQFTSQPATIVARSERDGSLKLTALDFRENNQLGGLPLASNFRLPFDFAEEQEPSSIVHLLTLLDPAGWSDRRGFYLATEYDPEKIPLIFIHGLLSTPVDFEFLASTIASKPDLWDRYQFWFYFYPTGDPWVLTAANFREDFRVLVRTLDPDKNDRPLRKETTIVAHSMGGLITRLSLSEEPEKLYQKYFNRPVDDIRLLPYQRKRIREQLLFEPLEEPSKVIFLATPHKGAGLAGGPLLWLAQKLVKAPARILGATLSTAQNIAFAEPGILTQQGASLLSGNEVSVSELNPESAALQALNEMPIRSGVELHNIVATITGSERGLGDWVVPYTSAKLEQADSQTIVRSGHWLIKDKETAEEVIKLLRR</sequence>
<dbReference type="Proteomes" id="UP000644507">
    <property type="component" value="Unassembled WGS sequence"/>
</dbReference>
<keyword evidence="1" id="KW-0732">Signal</keyword>
<reference evidence="2" key="1">
    <citation type="journal article" date="2014" name="Int. J. Syst. Evol. Microbiol.">
        <title>Complete genome sequence of Corynebacterium casei LMG S-19264T (=DSM 44701T), isolated from a smear-ripened cheese.</title>
        <authorList>
            <consortium name="US DOE Joint Genome Institute (JGI-PGF)"/>
            <person name="Walter F."/>
            <person name="Albersmeier A."/>
            <person name="Kalinowski J."/>
            <person name="Ruckert C."/>
        </authorList>
    </citation>
    <scope>NUCLEOTIDE SEQUENCE</scope>
    <source>
        <strain evidence="2">KCTC 12988</strain>
    </source>
</reference>
<organism evidence="2 3">
    <name type="scientific">Roseibacillus persicicus</name>
    <dbReference type="NCBI Taxonomy" id="454148"/>
    <lineage>
        <taxon>Bacteria</taxon>
        <taxon>Pseudomonadati</taxon>
        <taxon>Verrucomicrobiota</taxon>
        <taxon>Verrucomicrobiia</taxon>
        <taxon>Verrucomicrobiales</taxon>
        <taxon>Verrucomicrobiaceae</taxon>
        <taxon>Roseibacillus</taxon>
    </lineage>
</organism>
<evidence type="ECO:0008006" key="4">
    <source>
        <dbReference type="Google" id="ProtNLM"/>
    </source>
</evidence>
<dbReference type="EMBL" id="BMXI01000005">
    <property type="protein sequence ID" value="GHC49414.1"/>
    <property type="molecule type" value="Genomic_DNA"/>
</dbReference>
<feature type="signal peptide" evidence="1">
    <location>
        <begin position="1"/>
        <end position="20"/>
    </location>
</feature>
<dbReference type="Gene3D" id="3.40.50.1820">
    <property type="entry name" value="alpha/beta hydrolase"/>
    <property type="match status" value="1"/>
</dbReference>
<comment type="caution">
    <text evidence="2">The sequence shown here is derived from an EMBL/GenBank/DDBJ whole genome shotgun (WGS) entry which is preliminary data.</text>
</comment>
<name>A0A918WII2_9BACT</name>
<feature type="chain" id="PRO_5037770252" description="Alpha/beta hydrolase" evidence="1">
    <location>
        <begin position="21"/>
        <end position="477"/>
    </location>
</feature>
<protein>
    <recommendedName>
        <fullName evidence="4">Alpha/beta hydrolase</fullName>
    </recommendedName>
</protein>
<dbReference type="PANTHER" id="PTHR37946:SF1">
    <property type="entry name" value="SLL1969 PROTEIN"/>
    <property type="match status" value="1"/>
</dbReference>
<reference evidence="2" key="2">
    <citation type="submission" date="2020-09" db="EMBL/GenBank/DDBJ databases">
        <authorList>
            <person name="Sun Q."/>
            <person name="Kim S."/>
        </authorList>
    </citation>
    <scope>NUCLEOTIDE SEQUENCE</scope>
    <source>
        <strain evidence="2">KCTC 12988</strain>
    </source>
</reference>
<dbReference type="InterPro" id="IPR029058">
    <property type="entry name" value="AB_hydrolase_fold"/>
</dbReference>
<dbReference type="RefSeq" id="WP_189568930.1">
    <property type="nucleotide sequence ID" value="NZ_BMXI01000005.1"/>
</dbReference>
<evidence type="ECO:0000313" key="2">
    <source>
        <dbReference type="EMBL" id="GHC49414.1"/>
    </source>
</evidence>
<dbReference type="AlphaFoldDB" id="A0A918WII2"/>